<dbReference type="EMBL" id="JAUFQS010000015">
    <property type="protein sequence ID" value="MDN3688949.1"/>
    <property type="molecule type" value="Genomic_DNA"/>
</dbReference>
<comment type="caution">
    <text evidence="2">The sequence shown here is derived from an EMBL/GenBank/DDBJ whole genome shotgun (WGS) entry which is preliminary data.</text>
</comment>
<dbReference type="RefSeq" id="WP_240459423.1">
    <property type="nucleotide sequence ID" value="NZ_JAUFQS010000015.1"/>
</dbReference>
<evidence type="ECO:0000256" key="1">
    <source>
        <dbReference type="ARBA" id="ARBA00022729"/>
    </source>
</evidence>
<sequence>MKMILFIGLLFVQVLVFFPSIAQQEANFLNEEPWKRHTIDDSSLGADGTKIADVNGDGKMDLVVGWEEGAVSRLYIQPDNPNKPWPFLEVSSPDVEDAFAVDLDGDKQMDLVTLSEGSHQRVTIHWAPDNPADYLNPKAWKAEDIPATIGKTRWMFGRAVDMDGKNGPDLVVGSKDPNGTIGWLQAPEDPREVSKWVYHEISAAGWIMSIEWVDMNGDGIEDLLITDRKGELRGLRWLENPGKPGIEKRWKSHLIGMEDGEPMFLGVIGKGAGELPDLVVPDLLKGWVLFQRQGDRWEEKSMPYAEGLGTRGKSALVADVDQDGKMDLIASFEGALGKSGVVALMDYQGSFPGVLDISGPEGVKYDFVSLLDLDGDGDLDVVTSEETAEDGSKRGLGVVWYENPFK</sequence>
<dbReference type="Gene3D" id="2.130.10.130">
    <property type="entry name" value="Integrin alpha, N-terminal"/>
    <property type="match status" value="2"/>
</dbReference>
<dbReference type="Proteomes" id="UP001236663">
    <property type="component" value="Unassembled WGS sequence"/>
</dbReference>
<evidence type="ECO:0000313" key="3">
    <source>
        <dbReference type="Proteomes" id="UP001236663"/>
    </source>
</evidence>
<organism evidence="2 3">
    <name type="scientific">Cyclobacterium jeungdonense</name>
    <dbReference type="NCBI Taxonomy" id="708087"/>
    <lineage>
        <taxon>Bacteria</taxon>
        <taxon>Pseudomonadati</taxon>
        <taxon>Bacteroidota</taxon>
        <taxon>Cytophagia</taxon>
        <taxon>Cytophagales</taxon>
        <taxon>Cyclobacteriaceae</taxon>
        <taxon>Cyclobacterium</taxon>
    </lineage>
</organism>
<proteinExistence type="predicted"/>
<dbReference type="Pfam" id="PF13517">
    <property type="entry name" value="FG-GAP_3"/>
    <property type="match status" value="2"/>
</dbReference>
<evidence type="ECO:0000313" key="2">
    <source>
        <dbReference type="EMBL" id="MDN3688949.1"/>
    </source>
</evidence>
<protein>
    <submittedName>
        <fullName evidence="2">VCBS repeat-containing protein</fullName>
    </submittedName>
</protein>
<dbReference type="InterPro" id="IPR028994">
    <property type="entry name" value="Integrin_alpha_N"/>
</dbReference>
<dbReference type="PANTHER" id="PTHR44103">
    <property type="entry name" value="PROPROTEIN CONVERTASE P"/>
    <property type="match status" value="1"/>
</dbReference>
<reference evidence="3" key="1">
    <citation type="journal article" date="2019" name="Int. J. Syst. Evol. Microbiol.">
        <title>The Global Catalogue of Microorganisms (GCM) 10K type strain sequencing project: providing services to taxonomists for standard genome sequencing and annotation.</title>
        <authorList>
            <consortium name="The Broad Institute Genomics Platform"/>
            <consortium name="The Broad Institute Genome Sequencing Center for Infectious Disease"/>
            <person name="Wu L."/>
            <person name="Ma J."/>
        </authorList>
    </citation>
    <scope>NUCLEOTIDE SEQUENCE [LARGE SCALE GENOMIC DNA]</scope>
    <source>
        <strain evidence="3">CECT 7706</strain>
    </source>
</reference>
<keyword evidence="1" id="KW-0732">Signal</keyword>
<keyword evidence="3" id="KW-1185">Reference proteome</keyword>
<accession>A0ABT8CAF2</accession>
<gene>
    <name evidence="2" type="ORF">QWZ15_14005</name>
</gene>
<dbReference type="InterPro" id="IPR013517">
    <property type="entry name" value="FG-GAP"/>
</dbReference>
<dbReference type="PANTHER" id="PTHR44103:SF1">
    <property type="entry name" value="PROPROTEIN CONVERTASE P"/>
    <property type="match status" value="1"/>
</dbReference>
<name>A0ABT8CAF2_9BACT</name>
<dbReference type="SUPFAM" id="SSF69318">
    <property type="entry name" value="Integrin alpha N-terminal domain"/>
    <property type="match status" value="1"/>
</dbReference>